<dbReference type="AlphaFoldDB" id="A0A1H2WIG8"/>
<keyword evidence="2" id="KW-1185">Reference proteome</keyword>
<evidence type="ECO:0000313" key="1">
    <source>
        <dbReference type="EMBL" id="SDW80286.1"/>
    </source>
</evidence>
<accession>A0A1H2WIG8</accession>
<gene>
    <name evidence="1" type="ORF">SAMN05216287_1560</name>
</gene>
<organism evidence="1 2">
    <name type="scientific">Pseudomonas kuykendallii</name>
    <dbReference type="NCBI Taxonomy" id="1007099"/>
    <lineage>
        <taxon>Bacteria</taxon>
        <taxon>Pseudomonadati</taxon>
        <taxon>Pseudomonadota</taxon>
        <taxon>Gammaproteobacteria</taxon>
        <taxon>Pseudomonadales</taxon>
        <taxon>Pseudomonadaceae</taxon>
        <taxon>Pseudomonas</taxon>
    </lineage>
</organism>
<dbReference type="Pfam" id="PF20090">
    <property type="entry name" value="DUF6482"/>
    <property type="match status" value="1"/>
</dbReference>
<protein>
    <recommendedName>
        <fullName evidence="3">Cation transporter</fullName>
    </recommendedName>
</protein>
<dbReference type="EMBL" id="FNNU01000002">
    <property type="protein sequence ID" value="SDW80286.1"/>
    <property type="molecule type" value="Genomic_DNA"/>
</dbReference>
<dbReference type="STRING" id="1007099.SAMN05216287_1560"/>
<evidence type="ECO:0000313" key="2">
    <source>
        <dbReference type="Proteomes" id="UP000243778"/>
    </source>
</evidence>
<dbReference type="RefSeq" id="WP_090226218.1">
    <property type="nucleotide sequence ID" value="NZ_DALYZG010000001.1"/>
</dbReference>
<reference evidence="2" key="1">
    <citation type="submission" date="2016-10" db="EMBL/GenBank/DDBJ databases">
        <authorList>
            <person name="Varghese N."/>
            <person name="Submissions S."/>
        </authorList>
    </citation>
    <scope>NUCLEOTIDE SEQUENCE [LARGE SCALE GENOMIC DNA]</scope>
    <source>
        <strain evidence="2">NRRL B-59562</strain>
    </source>
</reference>
<dbReference type="InterPro" id="IPR045508">
    <property type="entry name" value="DUF6482"/>
</dbReference>
<name>A0A1H2WIG8_9PSED</name>
<sequence>MTLAQLQQLALAGDIHELNLLSLEGGFYVLQALTADGNARLEDDQGRVSHLRSLDHARFVLREVPELPLYLVQFSAYDEMVGMAPRSESPLKVKVSARALDG</sequence>
<dbReference type="Proteomes" id="UP000243778">
    <property type="component" value="Unassembled WGS sequence"/>
</dbReference>
<evidence type="ECO:0008006" key="3">
    <source>
        <dbReference type="Google" id="ProtNLM"/>
    </source>
</evidence>
<proteinExistence type="predicted"/>
<dbReference type="OrthoDB" id="7063376at2"/>